<comment type="caution">
    <text evidence="10">The sequence shown here is derived from an EMBL/GenBank/DDBJ whole genome shotgun (WGS) entry which is preliminary data.</text>
</comment>
<name>S8C206_DACHA</name>
<dbReference type="InterPro" id="IPR040309">
    <property type="entry name" value="Naf1"/>
</dbReference>
<protein>
    <recommendedName>
        <fullName evidence="3">H/ACA ribonucleoprotein complex non-core subunit NAF1</fullName>
    </recommendedName>
</protein>
<dbReference type="Pfam" id="PF04410">
    <property type="entry name" value="Gar1"/>
    <property type="match status" value="1"/>
</dbReference>
<evidence type="ECO:0000313" key="10">
    <source>
        <dbReference type="EMBL" id="EPS41642.1"/>
    </source>
</evidence>
<dbReference type="InterPro" id="IPR038664">
    <property type="entry name" value="Gar1/Naf1_Cbf5-bd_sf"/>
</dbReference>
<evidence type="ECO:0000256" key="9">
    <source>
        <dbReference type="SAM" id="MobiDB-lite"/>
    </source>
</evidence>
<keyword evidence="11" id="KW-1185">Reference proteome</keyword>
<dbReference type="SUPFAM" id="SSF50447">
    <property type="entry name" value="Translation proteins"/>
    <property type="match status" value="1"/>
</dbReference>
<dbReference type="GO" id="GO:0005634">
    <property type="term" value="C:nucleus"/>
    <property type="evidence" value="ECO:0007669"/>
    <property type="project" value="UniProtKB-SubCell"/>
</dbReference>
<feature type="compositionally biased region" description="Polar residues" evidence="9">
    <location>
        <begin position="48"/>
        <end position="80"/>
    </location>
</feature>
<dbReference type="GO" id="GO:0006364">
    <property type="term" value="P:rRNA processing"/>
    <property type="evidence" value="ECO:0007669"/>
    <property type="project" value="UniProtKB-KW"/>
</dbReference>
<evidence type="ECO:0000256" key="6">
    <source>
        <dbReference type="ARBA" id="ARBA00022553"/>
    </source>
</evidence>
<dbReference type="InterPro" id="IPR009000">
    <property type="entry name" value="Transl_B-barrel_sf"/>
</dbReference>
<dbReference type="InterPro" id="IPR007504">
    <property type="entry name" value="H/ACA_rnp_Gar1/Naf1"/>
</dbReference>
<dbReference type="EMBL" id="AQGS01000227">
    <property type="protein sequence ID" value="EPS41642.1"/>
    <property type="molecule type" value="Genomic_DNA"/>
</dbReference>
<dbReference type="STRING" id="1284197.S8C206"/>
<dbReference type="HOGENOM" id="CLU_419742_0_0_1"/>
<feature type="region of interest" description="Disordered" evidence="9">
    <location>
        <begin position="635"/>
        <end position="674"/>
    </location>
</feature>
<evidence type="ECO:0000313" key="11">
    <source>
        <dbReference type="Proteomes" id="UP000015100"/>
    </source>
</evidence>
<feature type="compositionally biased region" description="Basic and acidic residues" evidence="9">
    <location>
        <begin position="135"/>
        <end position="150"/>
    </location>
</feature>
<dbReference type="AlphaFoldDB" id="S8C206"/>
<feature type="compositionally biased region" description="Acidic residues" evidence="9">
    <location>
        <begin position="243"/>
        <end position="261"/>
    </location>
</feature>
<evidence type="ECO:0000256" key="1">
    <source>
        <dbReference type="ARBA" id="ARBA00004123"/>
    </source>
</evidence>
<keyword evidence="5" id="KW-0698">rRNA processing</keyword>
<reference evidence="11" key="2">
    <citation type="submission" date="2013-04" db="EMBL/GenBank/DDBJ databases">
        <title>Genomic mechanisms accounting for the adaptation to parasitism in nematode-trapping fungi.</title>
        <authorList>
            <person name="Ahren D.G."/>
        </authorList>
    </citation>
    <scope>NUCLEOTIDE SEQUENCE [LARGE SCALE GENOMIC DNA]</scope>
    <source>
        <strain evidence="11">CBS 200.50</strain>
    </source>
</reference>
<dbReference type="PANTHER" id="PTHR31633:SF1">
    <property type="entry name" value="H_ACA RIBONUCLEOPROTEIN COMPLEX NON-CORE SUBUNIT NAF1"/>
    <property type="match status" value="1"/>
</dbReference>
<dbReference type="GO" id="GO:0005732">
    <property type="term" value="C:sno(s)RNA-containing ribonucleoprotein complex"/>
    <property type="evidence" value="ECO:0007669"/>
    <property type="project" value="InterPro"/>
</dbReference>
<feature type="compositionally biased region" description="Basic and acidic residues" evidence="9">
    <location>
        <begin position="158"/>
        <end position="174"/>
    </location>
</feature>
<dbReference type="Gene3D" id="2.40.10.230">
    <property type="entry name" value="Probable tRNA pseudouridine synthase domain"/>
    <property type="match status" value="1"/>
</dbReference>
<feature type="region of interest" description="Disordered" evidence="9">
    <location>
        <begin position="1"/>
        <end position="86"/>
    </location>
</feature>
<dbReference type="Proteomes" id="UP000015100">
    <property type="component" value="Unassembled WGS sequence"/>
</dbReference>
<dbReference type="GO" id="GO:0003723">
    <property type="term" value="F:RNA binding"/>
    <property type="evidence" value="ECO:0007669"/>
    <property type="project" value="UniProtKB-KW"/>
</dbReference>
<dbReference type="OrthoDB" id="21550at2759"/>
<feature type="region of interest" description="Disordered" evidence="9">
    <location>
        <begin position="420"/>
        <end position="604"/>
    </location>
</feature>
<evidence type="ECO:0000256" key="8">
    <source>
        <dbReference type="ARBA" id="ARBA00023242"/>
    </source>
</evidence>
<evidence type="ECO:0000256" key="5">
    <source>
        <dbReference type="ARBA" id="ARBA00022552"/>
    </source>
</evidence>
<comment type="similarity">
    <text evidence="2">Belongs to the NAF1 family.</text>
</comment>
<keyword evidence="8" id="KW-0539">Nucleus</keyword>
<comment type="subcellular location">
    <subcellularLocation>
        <location evidence="1">Nucleus</location>
    </subcellularLocation>
</comment>
<proteinExistence type="inferred from homology"/>
<organism evidence="10 11">
    <name type="scientific">Dactylellina haptotyla (strain CBS 200.50)</name>
    <name type="common">Nematode-trapping fungus</name>
    <name type="synonym">Monacrosporium haptotylum</name>
    <dbReference type="NCBI Taxonomy" id="1284197"/>
    <lineage>
        <taxon>Eukaryota</taxon>
        <taxon>Fungi</taxon>
        <taxon>Dikarya</taxon>
        <taxon>Ascomycota</taxon>
        <taxon>Pezizomycotina</taxon>
        <taxon>Orbiliomycetes</taxon>
        <taxon>Orbiliales</taxon>
        <taxon>Orbiliaceae</taxon>
        <taxon>Dactylellina</taxon>
    </lineage>
</organism>
<feature type="compositionally biased region" description="Polar residues" evidence="9">
    <location>
        <begin position="573"/>
        <end position="594"/>
    </location>
</feature>
<evidence type="ECO:0000256" key="4">
    <source>
        <dbReference type="ARBA" id="ARBA00022517"/>
    </source>
</evidence>
<evidence type="ECO:0000256" key="7">
    <source>
        <dbReference type="ARBA" id="ARBA00022884"/>
    </source>
</evidence>
<keyword evidence="7" id="KW-0694">RNA-binding</keyword>
<accession>S8C206</accession>
<keyword evidence="6" id="KW-0597">Phosphoprotein</keyword>
<feature type="compositionally biased region" description="Acidic residues" evidence="9">
    <location>
        <begin position="427"/>
        <end position="441"/>
    </location>
</feature>
<reference evidence="10 11" key="1">
    <citation type="journal article" date="2013" name="PLoS Genet.">
        <title>Genomic mechanisms accounting for the adaptation to parasitism in nematode-trapping fungi.</title>
        <authorList>
            <person name="Meerupati T."/>
            <person name="Andersson K.M."/>
            <person name="Friman E."/>
            <person name="Kumar D."/>
            <person name="Tunlid A."/>
            <person name="Ahren D."/>
        </authorList>
    </citation>
    <scope>NUCLEOTIDE SEQUENCE [LARGE SCALE GENOMIC DNA]</scope>
    <source>
        <strain evidence="10 11">CBS 200.50</strain>
    </source>
</reference>
<dbReference type="OMA" id="EWDQDRR"/>
<gene>
    <name evidence="10" type="ORF">H072_4459</name>
</gene>
<keyword evidence="4" id="KW-0690">Ribosome biogenesis</keyword>
<feature type="compositionally biased region" description="Basic and acidic residues" evidence="9">
    <location>
        <begin position="442"/>
        <end position="454"/>
    </location>
</feature>
<evidence type="ECO:0000256" key="3">
    <source>
        <dbReference type="ARBA" id="ARBA00021438"/>
    </source>
</evidence>
<feature type="region of interest" description="Disordered" evidence="9">
    <location>
        <begin position="106"/>
        <end position="261"/>
    </location>
</feature>
<dbReference type="eggNOG" id="KOG2236">
    <property type="taxonomic scope" value="Eukaryota"/>
</dbReference>
<feature type="region of interest" description="Disordered" evidence="9">
    <location>
        <begin position="274"/>
        <end position="304"/>
    </location>
</feature>
<feature type="compositionally biased region" description="Basic and acidic residues" evidence="9">
    <location>
        <begin position="555"/>
        <end position="567"/>
    </location>
</feature>
<dbReference type="GO" id="GO:0001522">
    <property type="term" value="P:pseudouridine synthesis"/>
    <property type="evidence" value="ECO:0007669"/>
    <property type="project" value="InterPro"/>
</dbReference>
<evidence type="ECO:0000256" key="2">
    <source>
        <dbReference type="ARBA" id="ARBA00009801"/>
    </source>
</evidence>
<dbReference type="GO" id="GO:0000493">
    <property type="term" value="P:box H/ACA snoRNP assembly"/>
    <property type="evidence" value="ECO:0007669"/>
    <property type="project" value="InterPro"/>
</dbReference>
<feature type="compositionally biased region" description="Gly residues" evidence="9">
    <location>
        <begin position="513"/>
        <end position="537"/>
    </location>
</feature>
<feature type="compositionally biased region" description="Low complexity" evidence="9">
    <location>
        <begin position="651"/>
        <end position="664"/>
    </location>
</feature>
<feature type="compositionally biased region" description="Basic and acidic residues" evidence="9">
    <location>
        <begin position="188"/>
        <end position="197"/>
    </location>
</feature>
<sequence length="687" mass="74756">MDSDPILYGDGPENQPRSPFVRDDQPSPKRPRLSLDEDRESTIGALANPSSSTVEPTTKTIDTDPNSGHNDDASGQQSDPSPIPGLFLATDITELAVQPKRANAIIDGPANSAPEDVDDGEVSELKALEGFENSKLNENERGEHTEDSRGGEVVNDIDDVHQDVSDNELRRMDEMQEDQGDHPSIIRGIDDFLEKGKANLGDPNAEWQLDSSADEAEDNKKTVSHPSPSPSSSDDLSSTSSDSGDDDGESTDNDEETEEDAIFLDIQKEAKRLMDEDGGSDDDGANGFKKGMSGPYRTKNELPEARSARPNIDISASTPIVFLGTIDSVVNDLILIRASVSGEYQVLNEQSLLCFEDRSLLGPVQETFGRVEQPFYTVRLKDAEEVKSLSATEGRNVHYIPSHSTFLFTKSIRALKGSDASNLHDEEVGDDEREFSDDEAEADFKRRQKEERKAKGQHRAQPQPSDAIDEPYVPLSRPANLHEMSAPPSQVGAGQKRETPQRMPTRDYNQANRGGGGGGFRGRGGRGGGGGGRGGRQPQGRMDVKSSPRRPNQNLDHHRPMARDERPPVPASESRSAHNQAPDTNSNPSTQIPTPQGFPAFLPFLPPGQAVPPFPTGAHINPAFFPMPPNPPLPFPGQFGHFPPPPPHLPLNPAQLPLLQTPQQQHPPPPPSVEDILKILRSQGHNL</sequence>
<feature type="compositionally biased region" description="Low complexity" evidence="9">
    <location>
        <begin position="230"/>
        <end position="242"/>
    </location>
</feature>
<dbReference type="PANTHER" id="PTHR31633">
    <property type="entry name" value="H/ACA RIBONUCLEOPROTEIN COMPLEX NON-CORE SUBUNIT NAF1"/>
    <property type="match status" value="1"/>
</dbReference>